<protein>
    <recommendedName>
        <fullName evidence="7">Head fiber protein</fullName>
    </recommendedName>
</protein>
<evidence type="ECO:0000313" key="4">
    <source>
        <dbReference type="EMBL" id="PHD57675.1"/>
    </source>
</evidence>
<reference evidence="5 6" key="1">
    <citation type="submission" date="2017-09" db="EMBL/GenBank/DDBJ databases">
        <title>Large-scale bioinformatics analysis of Bacillus genomes uncovers conserved roles of natural products in bacterial physiology.</title>
        <authorList>
            <consortium name="Agbiome Team Llc"/>
            <person name="Bleich R.M."/>
            <person name="Grubbs K.J."/>
            <person name="Santa Maria K.C."/>
            <person name="Allen S.E."/>
            <person name="Farag S."/>
            <person name="Shank E.A."/>
            <person name="Bowers A."/>
        </authorList>
    </citation>
    <scope>NUCLEOTIDE SEQUENCE [LARGE SCALE GENOMIC DNA]</scope>
    <source>
        <strain evidence="4 6">AFS044295</strain>
        <strain evidence="3 5">AFS080080</strain>
    </source>
</reference>
<dbReference type="Proteomes" id="UP000223364">
    <property type="component" value="Unassembled WGS sequence"/>
</dbReference>
<dbReference type="RefSeq" id="WP_016091984.1">
    <property type="nucleotide sequence ID" value="NZ_NUSP01000024.1"/>
</dbReference>
<organism evidence="4 6">
    <name type="scientific">Bacillus wiedmannii</name>
    <dbReference type="NCBI Taxonomy" id="1890302"/>
    <lineage>
        <taxon>Bacteria</taxon>
        <taxon>Bacillati</taxon>
        <taxon>Bacillota</taxon>
        <taxon>Bacilli</taxon>
        <taxon>Bacillales</taxon>
        <taxon>Bacillaceae</taxon>
        <taxon>Bacillus</taxon>
        <taxon>Bacillus cereus group</taxon>
    </lineage>
</organism>
<comment type="subcellular location">
    <subcellularLocation>
        <location evidence="1">Virion</location>
    </subcellularLocation>
</comment>
<evidence type="ECO:0000256" key="1">
    <source>
        <dbReference type="ARBA" id="ARBA00004328"/>
    </source>
</evidence>
<dbReference type="InterPro" id="IPR022741">
    <property type="entry name" value="Phage_B103_Gp8"/>
</dbReference>
<dbReference type="Gene3D" id="6.10.140.1630">
    <property type="match status" value="1"/>
</dbReference>
<dbReference type="EMBL" id="NVGE01000074">
    <property type="protein sequence ID" value="PFZ19550.1"/>
    <property type="molecule type" value="Genomic_DNA"/>
</dbReference>
<evidence type="ECO:0008006" key="7">
    <source>
        <dbReference type="Google" id="ProtNLM"/>
    </source>
</evidence>
<evidence type="ECO:0000313" key="6">
    <source>
        <dbReference type="Proteomes" id="UP000223364"/>
    </source>
</evidence>
<dbReference type="Pfam" id="PF12789">
    <property type="entry name" value="PTR"/>
    <property type="match status" value="1"/>
</dbReference>
<gene>
    <name evidence="4" type="ORF">COF57_22650</name>
    <name evidence="3" type="ORF">COL66_29340</name>
</gene>
<sequence>MAISENEVKRLNLSMPVANDVKLGDIIKTLQESSGGSINVTWSDVSNKPSTFPPATHTHTIANITDLQNTLNGKLAASKVATQPNSVATDITGLVSDFNSLLTKLRSAGIMS</sequence>
<dbReference type="Proteomes" id="UP000223311">
    <property type="component" value="Unassembled WGS sequence"/>
</dbReference>
<comment type="caution">
    <text evidence="4">The sequence shown here is derived from an EMBL/GenBank/DDBJ whole genome shotgun (WGS) entry which is preliminary data.</text>
</comment>
<dbReference type="AlphaFoldDB" id="A0A2C4NY32"/>
<proteinExistence type="predicted"/>
<evidence type="ECO:0000256" key="2">
    <source>
        <dbReference type="ARBA" id="ARBA00022581"/>
    </source>
</evidence>
<dbReference type="Pfam" id="PF11133">
    <property type="entry name" value="Phage_head_fibr"/>
    <property type="match status" value="1"/>
</dbReference>
<evidence type="ECO:0000313" key="3">
    <source>
        <dbReference type="EMBL" id="PFZ19550.1"/>
    </source>
</evidence>
<name>A0A2C4NY32_9BACI</name>
<accession>A0A2C4NY32</accession>
<keyword evidence="2" id="KW-0945">Host-virus interaction</keyword>
<dbReference type="EMBL" id="NUSP01000024">
    <property type="protein sequence ID" value="PHD57675.1"/>
    <property type="molecule type" value="Genomic_DNA"/>
</dbReference>
<evidence type="ECO:0000313" key="5">
    <source>
        <dbReference type="Proteomes" id="UP000223311"/>
    </source>
</evidence>